<dbReference type="EMBL" id="CAFBLU010000027">
    <property type="protein sequence ID" value="CAB4880018.1"/>
    <property type="molecule type" value="Genomic_DNA"/>
</dbReference>
<name>A0A6J7EE86_9ZZZZ</name>
<feature type="region of interest" description="Disordered" evidence="5">
    <location>
        <begin position="37"/>
        <end position="66"/>
    </location>
</feature>
<organism evidence="7">
    <name type="scientific">freshwater metagenome</name>
    <dbReference type="NCBI Taxonomy" id="449393"/>
    <lineage>
        <taxon>unclassified sequences</taxon>
        <taxon>metagenomes</taxon>
        <taxon>ecological metagenomes</taxon>
    </lineage>
</organism>
<dbReference type="InterPro" id="IPR035952">
    <property type="entry name" value="Rhomboid-like_sf"/>
</dbReference>
<dbReference type="AlphaFoldDB" id="A0A6J7EE86"/>
<accession>A0A6J7EE86</accession>
<feature type="transmembrane region" description="Helical" evidence="6">
    <location>
        <begin position="73"/>
        <end position="90"/>
    </location>
</feature>
<evidence type="ECO:0000256" key="6">
    <source>
        <dbReference type="SAM" id="Phobius"/>
    </source>
</evidence>
<evidence type="ECO:0000256" key="2">
    <source>
        <dbReference type="ARBA" id="ARBA00022692"/>
    </source>
</evidence>
<feature type="transmembrane region" description="Helical" evidence="6">
    <location>
        <begin position="230"/>
        <end position="248"/>
    </location>
</feature>
<keyword evidence="3 6" id="KW-1133">Transmembrane helix</keyword>
<feature type="transmembrane region" description="Helical" evidence="6">
    <location>
        <begin position="171"/>
        <end position="193"/>
    </location>
</feature>
<feature type="transmembrane region" description="Helical" evidence="6">
    <location>
        <begin position="146"/>
        <end position="165"/>
    </location>
</feature>
<feature type="transmembrane region" description="Helical" evidence="6">
    <location>
        <begin position="205"/>
        <end position="224"/>
    </location>
</feature>
<reference evidence="7" key="1">
    <citation type="submission" date="2020-05" db="EMBL/GenBank/DDBJ databases">
        <authorList>
            <person name="Chiriac C."/>
            <person name="Salcher M."/>
            <person name="Ghai R."/>
            <person name="Kavagutti S V."/>
        </authorList>
    </citation>
    <scope>NUCLEOTIDE SEQUENCE</scope>
</reference>
<proteinExistence type="predicted"/>
<feature type="transmembrane region" description="Helical" evidence="6">
    <location>
        <begin position="118"/>
        <end position="139"/>
    </location>
</feature>
<gene>
    <name evidence="7" type="ORF">UFOPK3444_01306</name>
</gene>
<keyword evidence="2 6" id="KW-0812">Transmembrane</keyword>
<dbReference type="Gene3D" id="1.20.1540.10">
    <property type="entry name" value="Rhomboid-like"/>
    <property type="match status" value="1"/>
</dbReference>
<dbReference type="GO" id="GO:0016020">
    <property type="term" value="C:membrane"/>
    <property type="evidence" value="ECO:0007669"/>
    <property type="project" value="UniProtKB-SubCell"/>
</dbReference>
<evidence type="ECO:0000256" key="4">
    <source>
        <dbReference type="ARBA" id="ARBA00023136"/>
    </source>
</evidence>
<keyword evidence="4 6" id="KW-0472">Membrane</keyword>
<protein>
    <submittedName>
        <fullName evidence="7">Unannotated protein</fullName>
    </submittedName>
</protein>
<sequence>MASGTPDLSVVCPSCGERVSPYITECPYCGKRVRKRAPKLGSREDPANKAAKREKRRRRAPARPKFDTSSGRLLIVPGLLIGAVTLTILVRSQVVNAATLVVLGPIGNDWPKLVSSPFVHLSLPYAFMALVAFAIFGSLIERSLSAGPFVVLGTWLLAGAGGAWLSAGTGISRASGALAPAIAVTLASGMAALDARRGGDHDADIVGPGVALVALCLLPPLVIGATWQELVSGLVVGIGVGSLLTVRLRSA</sequence>
<feature type="compositionally biased region" description="Basic residues" evidence="5">
    <location>
        <begin position="50"/>
        <end position="62"/>
    </location>
</feature>
<evidence type="ECO:0000256" key="3">
    <source>
        <dbReference type="ARBA" id="ARBA00022989"/>
    </source>
</evidence>
<evidence type="ECO:0000256" key="5">
    <source>
        <dbReference type="SAM" id="MobiDB-lite"/>
    </source>
</evidence>
<dbReference type="SUPFAM" id="SSF144091">
    <property type="entry name" value="Rhomboid-like"/>
    <property type="match status" value="1"/>
</dbReference>
<comment type="subcellular location">
    <subcellularLocation>
        <location evidence="1">Membrane</location>
        <topology evidence="1">Multi-pass membrane protein</topology>
    </subcellularLocation>
</comment>
<evidence type="ECO:0000256" key="1">
    <source>
        <dbReference type="ARBA" id="ARBA00004141"/>
    </source>
</evidence>
<evidence type="ECO:0000313" key="7">
    <source>
        <dbReference type="EMBL" id="CAB4880018.1"/>
    </source>
</evidence>